<accession>M2N0Y0</accession>
<reference evidence="1 2" key="1">
    <citation type="journal article" date="2012" name="PLoS Pathog.">
        <title>Diverse lifestyles and strategies of plant pathogenesis encoded in the genomes of eighteen Dothideomycetes fungi.</title>
        <authorList>
            <person name="Ohm R.A."/>
            <person name="Feau N."/>
            <person name="Henrissat B."/>
            <person name="Schoch C.L."/>
            <person name="Horwitz B.A."/>
            <person name="Barry K.W."/>
            <person name="Condon B.J."/>
            <person name="Copeland A.C."/>
            <person name="Dhillon B."/>
            <person name="Glaser F."/>
            <person name="Hesse C.N."/>
            <person name="Kosti I."/>
            <person name="LaButti K."/>
            <person name="Lindquist E.A."/>
            <person name="Lucas S."/>
            <person name="Salamov A.A."/>
            <person name="Bradshaw R.E."/>
            <person name="Ciuffetti L."/>
            <person name="Hamelin R.C."/>
            <person name="Kema G.H.J."/>
            <person name="Lawrence C."/>
            <person name="Scott J.A."/>
            <person name="Spatafora J.W."/>
            <person name="Turgeon B.G."/>
            <person name="de Wit P.J.G.M."/>
            <person name="Zhong S."/>
            <person name="Goodwin S.B."/>
            <person name="Grigoriev I.V."/>
        </authorList>
    </citation>
    <scope>NUCLEOTIDE SEQUENCE [LARGE SCALE GENOMIC DNA]</scope>
    <source>
        <strain evidence="1 2">UAMH 10762</strain>
    </source>
</reference>
<gene>
    <name evidence="1" type="ORF">BAUCODRAFT_159348</name>
</gene>
<dbReference type="HOGENOM" id="CLU_1008281_0_0_1"/>
<evidence type="ECO:0000313" key="1">
    <source>
        <dbReference type="EMBL" id="EMC92559.1"/>
    </source>
</evidence>
<dbReference type="GeneID" id="19109369"/>
<dbReference type="RefSeq" id="XP_007679990.1">
    <property type="nucleotide sequence ID" value="XM_007681800.1"/>
</dbReference>
<dbReference type="EMBL" id="KB445561">
    <property type="protein sequence ID" value="EMC92559.1"/>
    <property type="molecule type" value="Genomic_DNA"/>
</dbReference>
<name>M2N0Y0_BAUPA</name>
<dbReference type="eggNOG" id="ENOG502R94A">
    <property type="taxonomic scope" value="Eukaryota"/>
</dbReference>
<dbReference type="OrthoDB" id="3440338at2759"/>
<keyword evidence="2" id="KW-1185">Reference proteome</keyword>
<organism evidence="1 2">
    <name type="scientific">Baudoinia panamericana (strain UAMH 10762)</name>
    <name type="common">Angels' share fungus</name>
    <name type="synonym">Baudoinia compniacensis (strain UAMH 10762)</name>
    <dbReference type="NCBI Taxonomy" id="717646"/>
    <lineage>
        <taxon>Eukaryota</taxon>
        <taxon>Fungi</taxon>
        <taxon>Dikarya</taxon>
        <taxon>Ascomycota</taxon>
        <taxon>Pezizomycotina</taxon>
        <taxon>Dothideomycetes</taxon>
        <taxon>Dothideomycetidae</taxon>
        <taxon>Mycosphaerellales</taxon>
        <taxon>Teratosphaeriaceae</taxon>
        <taxon>Baudoinia</taxon>
    </lineage>
</organism>
<dbReference type="AlphaFoldDB" id="M2N0Y0"/>
<evidence type="ECO:0000313" key="2">
    <source>
        <dbReference type="Proteomes" id="UP000011761"/>
    </source>
</evidence>
<protein>
    <submittedName>
        <fullName evidence="1">Uncharacterized protein</fullName>
    </submittedName>
</protein>
<dbReference type="Proteomes" id="UP000011761">
    <property type="component" value="Unassembled WGS sequence"/>
</dbReference>
<sequence>MPPILLQAILECGVERWRHIDPPLASVLAQNEAQGKKPGIYVLDFSDRFGRSPTVEHMHRILDAVNRYLDTKNADSAAVKEAVRIDEVKAKLTPVEVKLAREGARRYLTIANPKAIKTLVTTLRGHTKHLAPTQRLPFVLRDVGYALDCAKRLDNHFEHTNSNLVMGLFEIVTKSDSTLCDLCMMHGNSVCLCFDLPDAAVGEITISVLAQAYVETGKGFNGVEAGRSIESNSQPKVREWLAWQHAALCTGPFRQNVQSGKQRIAAYRTRWESLAS</sequence>
<proteinExistence type="predicted"/>
<dbReference type="KEGG" id="bcom:BAUCODRAFT_159348"/>